<accession>A0A2I7RZF4</accession>
<evidence type="ECO:0000313" key="1">
    <source>
        <dbReference type="EMBL" id="AUR99039.1"/>
    </source>
</evidence>
<gene>
    <name evidence="1" type="ORF">NVP1261O_35</name>
</gene>
<proteinExistence type="predicted"/>
<dbReference type="EMBL" id="MG592625">
    <property type="protein sequence ID" value="AUR99039.1"/>
    <property type="molecule type" value="Genomic_DNA"/>
</dbReference>
<organism evidence="1 2">
    <name type="scientific">Vibrio phage 1.261.O._10N.286.51.A7</name>
    <dbReference type="NCBI Taxonomy" id="1881237"/>
    <lineage>
        <taxon>Viruses</taxon>
        <taxon>Duplodnaviria</taxon>
        <taxon>Heunggongvirae</taxon>
        <taxon>Uroviricota</taxon>
        <taxon>Caudoviricetes</taxon>
        <taxon>Schitoviridae</taxon>
        <taxon>Mukerjeevirus</taxon>
        <taxon>Mukerjeevirus mv51A7</taxon>
    </lineage>
</organism>
<name>A0A2I7RZF4_9CAUD</name>
<protein>
    <submittedName>
        <fullName evidence="1">Uncharacterized protein</fullName>
    </submittedName>
</protein>
<reference evidence="1 2" key="1">
    <citation type="submission" date="2017-11" db="EMBL/GenBank/DDBJ databases">
        <title>A major lineage of nontailed dsDNA viruses as unrecognized killers of marine bacteria.</title>
        <authorList>
            <person name="Kauffman K.M."/>
            <person name="Hussain F.A."/>
            <person name="Yang J."/>
            <person name="Arevalo P."/>
            <person name="Brown J.M."/>
            <person name="Chang W.K."/>
            <person name="VanInsberghe D."/>
            <person name="Elsherbini J."/>
            <person name="Cutler M.B."/>
            <person name="Kelly L."/>
            <person name="Polz M.F."/>
        </authorList>
    </citation>
    <scope>NUCLEOTIDE SEQUENCE [LARGE SCALE GENOMIC DNA]</scope>
</reference>
<keyword evidence="2" id="KW-1185">Reference proteome</keyword>
<evidence type="ECO:0000313" key="2">
    <source>
        <dbReference type="Proteomes" id="UP000278441"/>
    </source>
</evidence>
<sequence length="888" mass="96992">MSDKYLSFHSNSEYIYWRDNPVITGGDEIIITLLWKQYSTYYPENVLLAFSDSAYNVHVTNIEGNSRLAWLECPKWNATLFGLDDKRRSVKFTLPFFDEVQLELLRFGANAQNLSNFQGALFELEIKAASGDRKYLLTVDHTGKPTIVDILGTGLDGFMFNPATPMRVDIPPVNLGVGDTIEMDVMCRHIGASNHFFDTVSGTRSYFLMDSSNRWYYSTANLSLEVDGVATGDRTTASLMDRVQHVKLTVTADCNLDRIGQNLNGDANSGALISNFVITAVDGSRKYAFDKTLGNEAIVPDSFDDTVDYGAIGSAVSDDGAFIWATDQWTKSGAEEDAILKLFPVLTGEAGVVYVDGLTTSLQLIHVAADATVTVLPDGNNAMLVAQYIAPADGHIAVQTVGAGTGSITKVSHYKGGTHGIITGDGISGYAKNWTITDALFSGSVTSFTEPQVNLMRASSYLVVEEGMNEKPSVNNFKAVALVKGYRPQINLHRASSYMVVEEGMTDKTSVNNFKAVAMVAPPAVDKLYGELDHNSHTPINDYETRLRGKQLLTNSDFASGDFTDWTTVAGTVQYIATVAAAQTASPKGKGRYFMVYSGENPTNPVISQTGQFDDELIEAGETNLIELEVGYQVSTHTDTATYTSSDYGYVVLRLLDSEGNELTRYQTAPTYHLYQNQSWIPSETKFAYIKGAVAWEYIYYSVRRNTWALLTSGDLELNAKIGEVGKNKGVFLIPNGNWADGLGTDFTTLSGSPAIKTTSGYNGSNHAFGGTSSASSGQVLHDISSIASDSLERLEFSWRQSSYDNDDAAGLDIELLDIEGNILAQGTSDVIAAPKLGTWTLREINLDKLEGTSWASATHIRIQFNWQRYAGTNSDGYVDDLRLNYVS</sequence>
<dbReference type="Proteomes" id="UP000278441">
    <property type="component" value="Segment"/>
</dbReference>